<dbReference type="GO" id="GO:0008168">
    <property type="term" value="F:methyltransferase activity"/>
    <property type="evidence" value="ECO:0007669"/>
    <property type="project" value="TreeGrafter"/>
</dbReference>
<dbReference type="AlphaFoldDB" id="A0A135TA93"/>
<name>A0A135TA93_9PEZI</name>
<dbReference type="PANTHER" id="PTHR43591">
    <property type="entry name" value="METHYLTRANSFERASE"/>
    <property type="match status" value="1"/>
</dbReference>
<evidence type="ECO:0000313" key="3">
    <source>
        <dbReference type="EMBL" id="KXH45006.1"/>
    </source>
</evidence>
<dbReference type="Gene3D" id="3.40.50.150">
    <property type="entry name" value="Vaccinia Virus protein VP39"/>
    <property type="match status" value="1"/>
</dbReference>
<evidence type="ECO:0000256" key="2">
    <source>
        <dbReference type="SAM" id="MobiDB-lite"/>
    </source>
</evidence>
<dbReference type="PANTHER" id="PTHR43591:SF105">
    <property type="entry name" value="METHYLTRANSFERASE DOMAIN-CONTAINING PROTEIN-RELATED"/>
    <property type="match status" value="1"/>
</dbReference>
<feature type="compositionally biased region" description="Low complexity" evidence="2">
    <location>
        <begin position="1"/>
        <end position="12"/>
    </location>
</feature>
<evidence type="ECO:0000256" key="1">
    <source>
        <dbReference type="ARBA" id="ARBA00038158"/>
    </source>
</evidence>
<evidence type="ECO:0000313" key="4">
    <source>
        <dbReference type="Proteomes" id="UP000070328"/>
    </source>
</evidence>
<dbReference type="Pfam" id="PF13489">
    <property type="entry name" value="Methyltransf_23"/>
    <property type="match status" value="1"/>
</dbReference>
<dbReference type="Proteomes" id="UP000070328">
    <property type="component" value="Unassembled WGS sequence"/>
</dbReference>
<dbReference type="EMBL" id="JFBX01000230">
    <property type="protein sequence ID" value="KXH45006.1"/>
    <property type="molecule type" value="Genomic_DNA"/>
</dbReference>
<sequence>MATTTTAAPPQAELDAGIANGTGMDELMADAKKRGLEEEISRLTDNHLVYTDAAGGKLSFIPIDWKKPGLRVLDSATADGIWLQDLRKQAGPAAEQQTFIGTDLVEALFPNPRPDGIEFYKQSITEAWPVEWHKSFDVVHQRQVLGFCGNFALEQAVANLCALAKPGGWVELVELDCDQSLLGEGTVAREFFQLLEQIWIIKKMGGNFGPNLKDWMEAAGLEDVQVDVLACKVGAKAKPELKEASINGAAGAGPMIVAMARTLPELQGFSPEQLDTLDARVRQELSEKGCEFQSFAVRGRVPAGGLKPKSKD</sequence>
<proteinExistence type="inferred from homology"/>
<comment type="similarity">
    <text evidence="1">Belongs to the methyltransferase superfamily. LaeA methyltransferase family.</text>
</comment>
<protein>
    <recommendedName>
        <fullName evidence="5">Methyltransferase SirN-like protein</fullName>
    </recommendedName>
</protein>
<feature type="region of interest" description="Disordered" evidence="2">
    <location>
        <begin position="1"/>
        <end position="21"/>
    </location>
</feature>
<dbReference type="InterPro" id="IPR029063">
    <property type="entry name" value="SAM-dependent_MTases_sf"/>
</dbReference>
<accession>A0A135TA93</accession>
<dbReference type="SUPFAM" id="SSF53335">
    <property type="entry name" value="S-adenosyl-L-methionine-dependent methyltransferases"/>
    <property type="match status" value="1"/>
</dbReference>
<dbReference type="OrthoDB" id="184880at2759"/>
<reference evidence="3 4" key="1">
    <citation type="submission" date="2014-02" db="EMBL/GenBank/DDBJ databases">
        <title>The genome sequence of Colletotrichum simmondsii CBS122122.</title>
        <authorList>
            <person name="Baroncelli R."/>
            <person name="Thon M.R."/>
        </authorList>
    </citation>
    <scope>NUCLEOTIDE SEQUENCE [LARGE SCALE GENOMIC DNA]</scope>
    <source>
        <strain evidence="3 4">CBS122122</strain>
    </source>
</reference>
<keyword evidence="4" id="KW-1185">Reference proteome</keyword>
<gene>
    <name evidence="3" type="ORF">CSIM01_01135</name>
</gene>
<organism evidence="3 4">
    <name type="scientific">Colletotrichum simmondsii</name>
    <dbReference type="NCBI Taxonomy" id="703756"/>
    <lineage>
        <taxon>Eukaryota</taxon>
        <taxon>Fungi</taxon>
        <taxon>Dikarya</taxon>
        <taxon>Ascomycota</taxon>
        <taxon>Pezizomycotina</taxon>
        <taxon>Sordariomycetes</taxon>
        <taxon>Hypocreomycetidae</taxon>
        <taxon>Glomerellales</taxon>
        <taxon>Glomerellaceae</taxon>
        <taxon>Colletotrichum</taxon>
        <taxon>Colletotrichum acutatum species complex</taxon>
    </lineage>
</organism>
<evidence type="ECO:0008006" key="5">
    <source>
        <dbReference type="Google" id="ProtNLM"/>
    </source>
</evidence>
<comment type="caution">
    <text evidence="3">The sequence shown here is derived from an EMBL/GenBank/DDBJ whole genome shotgun (WGS) entry which is preliminary data.</text>
</comment>